<dbReference type="PANTHER" id="PTHR10395:SF7">
    <property type="entry name" value="5-HYDROXYISOURATE HYDROLASE"/>
    <property type="match status" value="1"/>
</dbReference>
<dbReference type="EC" id="3.5.2.17" evidence="7"/>
<proteinExistence type="inferred from homology"/>
<comment type="subunit">
    <text evidence="4 7">Homotetramer.</text>
</comment>
<name>A0A370TQ82_9HELO</name>
<gene>
    <name evidence="9" type="ORF">BP5553_05118</name>
</gene>
<feature type="domain" description="Transthyretin/hydroxyisourate hydrolase" evidence="8">
    <location>
        <begin position="12"/>
        <end position="152"/>
    </location>
</feature>
<evidence type="ECO:0000259" key="8">
    <source>
        <dbReference type="Pfam" id="PF00576"/>
    </source>
</evidence>
<comment type="caution">
    <text evidence="9">The sequence shown here is derived from an EMBL/GenBank/DDBJ whole genome shotgun (WGS) entry which is preliminary data.</text>
</comment>
<dbReference type="EMBL" id="NPIC01000003">
    <property type="protein sequence ID" value="RDL37685.1"/>
    <property type="molecule type" value="Genomic_DNA"/>
</dbReference>
<dbReference type="InterPro" id="IPR023416">
    <property type="entry name" value="Transthyretin/HIU_hydrolase_d"/>
</dbReference>
<comment type="catalytic activity">
    <reaction evidence="1 7">
        <text>5-hydroxyisourate + H2O = 5-hydroxy-2-oxo-4-ureido-2,5-dihydro-1H-imidazole-5-carboxylate + H(+)</text>
        <dbReference type="Rhea" id="RHEA:23736"/>
        <dbReference type="ChEBI" id="CHEBI:15377"/>
        <dbReference type="ChEBI" id="CHEBI:15378"/>
        <dbReference type="ChEBI" id="CHEBI:18072"/>
        <dbReference type="ChEBI" id="CHEBI:58639"/>
        <dbReference type="EC" id="3.5.2.17"/>
    </reaction>
</comment>
<dbReference type="SUPFAM" id="SSF49472">
    <property type="entry name" value="Transthyretin (synonym: prealbumin)"/>
    <property type="match status" value="1"/>
</dbReference>
<dbReference type="RefSeq" id="XP_031870341.1">
    <property type="nucleotide sequence ID" value="XM_032013741.1"/>
</dbReference>
<evidence type="ECO:0000256" key="6">
    <source>
        <dbReference type="ARBA" id="ARBA00022801"/>
    </source>
</evidence>
<evidence type="ECO:0000313" key="10">
    <source>
        <dbReference type="Proteomes" id="UP000254866"/>
    </source>
</evidence>
<evidence type="ECO:0000256" key="4">
    <source>
        <dbReference type="ARBA" id="ARBA00011881"/>
    </source>
</evidence>
<dbReference type="NCBIfam" id="TIGR02962">
    <property type="entry name" value="hdxy_isourate"/>
    <property type="match status" value="1"/>
</dbReference>
<dbReference type="GO" id="GO:0006144">
    <property type="term" value="P:purine nucleobase metabolic process"/>
    <property type="evidence" value="ECO:0007669"/>
    <property type="project" value="UniProtKB-KW"/>
</dbReference>
<dbReference type="STRING" id="2656787.A0A370TQ82"/>
<comment type="function">
    <text evidence="2">Catalyzes the hydrolysis of 5-hydroxyisourate (HIU) to 2-oxo-4-hydroxy-4-carboxy-5-ureidoimidazoline (OHCU).</text>
</comment>
<dbReference type="InterPro" id="IPR036817">
    <property type="entry name" value="Transthyretin/HIU_hydrolase_sf"/>
</dbReference>
<evidence type="ECO:0000256" key="1">
    <source>
        <dbReference type="ARBA" id="ARBA00001043"/>
    </source>
</evidence>
<dbReference type="Pfam" id="PF00576">
    <property type="entry name" value="Transthyretin"/>
    <property type="match status" value="1"/>
</dbReference>
<dbReference type="PANTHER" id="PTHR10395">
    <property type="entry name" value="URICASE AND TRANSTHYRETIN-RELATED"/>
    <property type="match status" value="1"/>
</dbReference>
<comment type="similarity">
    <text evidence="3 7">Belongs to the transthyretin family. 5-hydroxyisourate hydrolase subfamily.</text>
</comment>
<keyword evidence="6 7" id="KW-0378">Hydrolase</keyword>
<dbReference type="InterPro" id="IPR023418">
    <property type="entry name" value="Thyroxine_BS"/>
</dbReference>
<dbReference type="Proteomes" id="UP000254866">
    <property type="component" value="Unassembled WGS sequence"/>
</dbReference>
<dbReference type="AlphaFoldDB" id="A0A370TQ82"/>
<evidence type="ECO:0000256" key="3">
    <source>
        <dbReference type="ARBA" id="ARBA00009850"/>
    </source>
</evidence>
<keyword evidence="5 7" id="KW-0659">Purine metabolism</keyword>
<dbReference type="GeneID" id="43597967"/>
<reference evidence="9 10" key="1">
    <citation type="journal article" date="2018" name="IMA Fungus">
        <title>IMA Genome-F 9: Draft genome sequence of Annulohypoxylon stygium, Aspergillus mulundensis, Berkeleyomyces basicola (syn. Thielaviopsis basicola), Ceratocystis smalleyi, two Cercospora beticola strains, Coleophoma cylindrospora, Fusarium fracticaudum, Phialophora cf. hyalina, and Morchella septimelata.</title>
        <authorList>
            <person name="Wingfield B.D."/>
            <person name="Bills G.F."/>
            <person name="Dong Y."/>
            <person name="Huang W."/>
            <person name="Nel W.J."/>
            <person name="Swalarsk-Parry B.S."/>
            <person name="Vaghefi N."/>
            <person name="Wilken P.M."/>
            <person name="An Z."/>
            <person name="de Beer Z.W."/>
            <person name="De Vos L."/>
            <person name="Chen L."/>
            <person name="Duong T.A."/>
            <person name="Gao Y."/>
            <person name="Hammerbacher A."/>
            <person name="Kikkert J.R."/>
            <person name="Li Y."/>
            <person name="Li H."/>
            <person name="Li K."/>
            <person name="Li Q."/>
            <person name="Liu X."/>
            <person name="Ma X."/>
            <person name="Naidoo K."/>
            <person name="Pethybridge S.J."/>
            <person name="Sun J."/>
            <person name="Steenkamp E.T."/>
            <person name="van der Nest M.A."/>
            <person name="van Wyk S."/>
            <person name="Wingfield M.J."/>
            <person name="Xiong C."/>
            <person name="Yue Q."/>
            <person name="Zhang X."/>
        </authorList>
    </citation>
    <scope>NUCLEOTIDE SEQUENCE [LARGE SCALE GENOMIC DNA]</scope>
    <source>
        <strain evidence="9 10">BP 5553</strain>
    </source>
</reference>
<accession>A0A370TQ82</accession>
<evidence type="ECO:0000256" key="2">
    <source>
        <dbReference type="ARBA" id="ARBA00002704"/>
    </source>
</evidence>
<dbReference type="Gene3D" id="2.60.40.180">
    <property type="entry name" value="Transthyretin/hydroxyisourate hydrolase domain"/>
    <property type="match status" value="1"/>
</dbReference>
<keyword evidence="10" id="KW-1185">Reference proteome</keyword>
<dbReference type="InterPro" id="IPR014306">
    <property type="entry name" value="Hydroxyisourate_hydrolase"/>
</dbReference>
<organism evidence="9 10">
    <name type="scientific">Venustampulla echinocandica</name>
    <dbReference type="NCBI Taxonomy" id="2656787"/>
    <lineage>
        <taxon>Eukaryota</taxon>
        <taxon>Fungi</taxon>
        <taxon>Dikarya</taxon>
        <taxon>Ascomycota</taxon>
        <taxon>Pezizomycotina</taxon>
        <taxon>Leotiomycetes</taxon>
        <taxon>Helotiales</taxon>
        <taxon>Pleuroascaceae</taxon>
        <taxon>Venustampulla</taxon>
    </lineage>
</organism>
<dbReference type="GO" id="GO:0033971">
    <property type="term" value="F:hydroxyisourate hydrolase activity"/>
    <property type="evidence" value="ECO:0007669"/>
    <property type="project" value="UniProtKB-EC"/>
</dbReference>
<dbReference type="OrthoDB" id="10265230at2759"/>
<dbReference type="PROSITE" id="PS00768">
    <property type="entry name" value="TRANSTHYRETIN_1"/>
    <property type="match status" value="1"/>
</dbReference>
<evidence type="ECO:0000256" key="5">
    <source>
        <dbReference type="ARBA" id="ARBA00022631"/>
    </source>
</evidence>
<evidence type="ECO:0000313" key="9">
    <source>
        <dbReference type="EMBL" id="RDL37685.1"/>
    </source>
</evidence>
<sequence>MTTPAPSQRDPITCHVLDTTTGRPAPNIAVKLSWSENPNITFSSVTNRDGRIANWQFDKSSFPMEDLYNQVRAATGEGDITIEFMITNWGAQGKAALPKGSSMWKLEFDTGAYFGIEKTFFPKVELTFLVKPGEHFHVPLLLGPYSYTTYRGS</sequence>
<protein>
    <recommendedName>
        <fullName evidence="7">5-hydroxyisourate hydrolase</fullName>
        <shortName evidence="7">HIU hydrolase</shortName>
        <shortName evidence="7">HIUHase</shortName>
        <ecNumber evidence="7">3.5.2.17</ecNumber>
    </recommendedName>
</protein>
<evidence type="ECO:0000256" key="7">
    <source>
        <dbReference type="RuleBase" id="RU361270"/>
    </source>
</evidence>